<dbReference type="InterPro" id="IPR014729">
    <property type="entry name" value="Rossmann-like_a/b/a_fold"/>
</dbReference>
<feature type="domain" description="Glutamyl/glutaminyl-tRNA synthetase class Ib catalytic" evidence="8">
    <location>
        <begin position="3"/>
        <end position="320"/>
    </location>
</feature>
<dbReference type="PRINTS" id="PR00987">
    <property type="entry name" value="TRNASYNTHGLU"/>
</dbReference>
<comment type="similarity">
    <text evidence="1 7">Belongs to the class-I aminoacyl-tRNA synthetase family. Glutamate--tRNA ligase type 1 subfamily.</text>
</comment>
<dbReference type="InterPro" id="IPR008925">
    <property type="entry name" value="aa_tRNA-synth_I_cd-bd_sf"/>
</dbReference>
<dbReference type="InterPro" id="IPR000924">
    <property type="entry name" value="Glu/Gln-tRNA-synth"/>
</dbReference>
<dbReference type="AlphaFoldDB" id="A0A1G1XVI6"/>
<keyword evidence="3 7" id="KW-0547">Nucleotide-binding</keyword>
<proteinExistence type="inferred from homology"/>
<comment type="caution">
    <text evidence="7">Lacks conserved residue(s) required for the propagation of feature annotation.</text>
</comment>
<dbReference type="InterPro" id="IPR020058">
    <property type="entry name" value="Glu/Gln-tRNA-synth_Ib_cat-dom"/>
</dbReference>
<evidence type="ECO:0000259" key="8">
    <source>
        <dbReference type="Pfam" id="PF00749"/>
    </source>
</evidence>
<dbReference type="Gene3D" id="3.40.50.620">
    <property type="entry name" value="HUPs"/>
    <property type="match status" value="1"/>
</dbReference>
<dbReference type="Gene3D" id="1.10.10.350">
    <property type="match status" value="1"/>
</dbReference>
<dbReference type="CDD" id="cd00808">
    <property type="entry name" value="GluRS_core"/>
    <property type="match status" value="1"/>
</dbReference>
<dbReference type="InterPro" id="IPR033910">
    <property type="entry name" value="GluRS_core"/>
</dbReference>
<evidence type="ECO:0000256" key="2">
    <source>
        <dbReference type="ARBA" id="ARBA00022598"/>
    </source>
</evidence>
<evidence type="ECO:0000256" key="1">
    <source>
        <dbReference type="ARBA" id="ARBA00007894"/>
    </source>
</evidence>
<evidence type="ECO:0000313" key="10">
    <source>
        <dbReference type="EMBL" id="OGY43610.1"/>
    </source>
</evidence>
<accession>A0A1G1XVI6</accession>
<dbReference type="HAMAP" id="MF_00022">
    <property type="entry name" value="Glu_tRNA_synth_type1"/>
    <property type="match status" value="1"/>
</dbReference>
<dbReference type="GO" id="GO:0000049">
    <property type="term" value="F:tRNA binding"/>
    <property type="evidence" value="ECO:0007669"/>
    <property type="project" value="InterPro"/>
</dbReference>
<evidence type="ECO:0000256" key="6">
    <source>
        <dbReference type="ARBA" id="ARBA00023146"/>
    </source>
</evidence>
<name>A0A1G1XVI6_9BACT</name>
<dbReference type="GO" id="GO:0005737">
    <property type="term" value="C:cytoplasm"/>
    <property type="evidence" value="ECO:0007669"/>
    <property type="project" value="UniProtKB-SubCell"/>
</dbReference>
<gene>
    <name evidence="7" type="primary">gltX</name>
    <name evidence="10" type="ORF">A2731_00305</name>
</gene>
<dbReference type="InterPro" id="IPR004527">
    <property type="entry name" value="Glu-tRNA-ligase_bac/mito"/>
</dbReference>
<feature type="short sequence motif" description="'HIGH' region" evidence="7">
    <location>
        <begin position="10"/>
        <end position="20"/>
    </location>
</feature>
<dbReference type="SUPFAM" id="SSF52374">
    <property type="entry name" value="Nucleotidylyl transferase"/>
    <property type="match status" value="1"/>
</dbReference>
<keyword evidence="7" id="KW-0963">Cytoplasm</keyword>
<keyword evidence="2 7" id="KW-0436">Ligase</keyword>
<dbReference type="EC" id="6.1.1.17" evidence="7"/>
<dbReference type="NCBIfam" id="TIGR00464">
    <property type="entry name" value="gltX_bact"/>
    <property type="match status" value="1"/>
</dbReference>
<protein>
    <recommendedName>
        <fullName evidence="7">Glutamate--tRNA ligase</fullName>
        <ecNumber evidence="7">6.1.1.17</ecNumber>
    </recommendedName>
    <alternativeName>
        <fullName evidence="7">Glutamyl-tRNA synthetase</fullName>
        <shortName evidence="7">GluRS</shortName>
    </alternativeName>
</protein>
<dbReference type="GO" id="GO:0004818">
    <property type="term" value="F:glutamate-tRNA ligase activity"/>
    <property type="evidence" value="ECO:0007669"/>
    <property type="project" value="UniProtKB-UniRule"/>
</dbReference>
<comment type="function">
    <text evidence="7">Catalyzes the attachment of glutamate to tRNA(Glu) in a two-step reaction: glutamate is first activated by ATP to form Glu-AMP and then transferred to the acceptor end of tRNA(Glu).</text>
</comment>
<keyword evidence="5 7" id="KW-0648">Protein biosynthesis</keyword>
<dbReference type="FunFam" id="3.40.50.620:FF:000045">
    <property type="entry name" value="Glutamate--tRNA ligase, mitochondrial"/>
    <property type="match status" value="1"/>
</dbReference>
<dbReference type="InterPro" id="IPR045462">
    <property type="entry name" value="aa-tRNA-synth_I_cd-bd"/>
</dbReference>
<feature type="short sequence motif" description="'KMSKS' region" evidence="7">
    <location>
        <begin position="251"/>
        <end position="255"/>
    </location>
</feature>
<evidence type="ECO:0000256" key="5">
    <source>
        <dbReference type="ARBA" id="ARBA00022917"/>
    </source>
</evidence>
<dbReference type="GO" id="GO:0006424">
    <property type="term" value="P:glutamyl-tRNA aminoacylation"/>
    <property type="evidence" value="ECO:0007669"/>
    <property type="project" value="UniProtKB-UniRule"/>
</dbReference>
<dbReference type="PANTHER" id="PTHR43311">
    <property type="entry name" value="GLUTAMATE--TRNA LIGASE"/>
    <property type="match status" value="1"/>
</dbReference>
<sequence length="483" mass="55637">MPKVRTRFAPSPTGYLHIGSLRTALYSYLVAKQAGGQFVLRLEDTDAKRFVEGAAEAIYNGLKWARLQYDEGPDINGPYSPYVQSQRLELYKKYAQELLDKDLAYYCFCDAKTLENIRAEQTAKKQAPKYDRRCISLSKDAAEVRLQQGQPHVIRMKIPADRIIEINDLVRGKVSYSTNELDDQVILKSDGWPTYHLAVVVDDHLMEITHVTRTEEWLPSTPKHILLYEYFGWKSPRWAHLPLLLNTDKTKMSKRKGDVAVEDYIKKGYLPEAMVNYLAFLGWNPGTEKEIYSMEELLKDFSLERVHKAGAVFNIEKLNWYNSYYIKQLSIEKLTELCLSYLPPLRKGGKEGLNYKKIIALEQERLQTISEIGEHIAFFFKLPTYDKALLKWKEISDEEIKISLESSKQIISDTPDNEFTKEKLSKLLIAKASEFKNKGELLWPLRVALAGQKNSPPPFDILEILGKEESKKRIEGALLKLQS</sequence>
<dbReference type="Pfam" id="PF00749">
    <property type="entry name" value="tRNA-synt_1c"/>
    <property type="match status" value="1"/>
</dbReference>
<dbReference type="SUPFAM" id="SSF48163">
    <property type="entry name" value="An anticodon-binding domain of class I aminoacyl-tRNA synthetases"/>
    <property type="match status" value="1"/>
</dbReference>
<comment type="subunit">
    <text evidence="7">Monomer.</text>
</comment>
<keyword evidence="4 7" id="KW-0067">ATP-binding</keyword>
<dbReference type="GO" id="GO:0005524">
    <property type="term" value="F:ATP binding"/>
    <property type="evidence" value="ECO:0007669"/>
    <property type="project" value="UniProtKB-UniRule"/>
</dbReference>
<evidence type="ECO:0000313" key="11">
    <source>
        <dbReference type="Proteomes" id="UP000176241"/>
    </source>
</evidence>
<dbReference type="STRING" id="1797533.A2731_00305"/>
<feature type="domain" description="Aminoacyl-tRNA synthetase class I anticodon-binding" evidence="9">
    <location>
        <begin position="334"/>
        <end position="477"/>
    </location>
</feature>
<feature type="binding site" evidence="7">
    <location>
        <position position="254"/>
    </location>
    <ligand>
        <name>ATP</name>
        <dbReference type="ChEBI" id="CHEBI:30616"/>
    </ligand>
</feature>
<evidence type="ECO:0000256" key="3">
    <source>
        <dbReference type="ARBA" id="ARBA00022741"/>
    </source>
</evidence>
<comment type="catalytic activity">
    <reaction evidence="7">
        <text>tRNA(Glu) + L-glutamate + ATP = L-glutamyl-tRNA(Glu) + AMP + diphosphate</text>
        <dbReference type="Rhea" id="RHEA:23540"/>
        <dbReference type="Rhea" id="RHEA-COMP:9663"/>
        <dbReference type="Rhea" id="RHEA-COMP:9680"/>
        <dbReference type="ChEBI" id="CHEBI:29985"/>
        <dbReference type="ChEBI" id="CHEBI:30616"/>
        <dbReference type="ChEBI" id="CHEBI:33019"/>
        <dbReference type="ChEBI" id="CHEBI:78442"/>
        <dbReference type="ChEBI" id="CHEBI:78520"/>
        <dbReference type="ChEBI" id="CHEBI:456215"/>
        <dbReference type="EC" id="6.1.1.17"/>
    </reaction>
</comment>
<evidence type="ECO:0000259" key="9">
    <source>
        <dbReference type="Pfam" id="PF19269"/>
    </source>
</evidence>
<comment type="caution">
    <text evidence="10">The sequence shown here is derived from an EMBL/GenBank/DDBJ whole genome shotgun (WGS) entry which is preliminary data.</text>
</comment>
<keyword evidence="6 7" id="KW-0030">Aminoacyl-tRNA synthetase</keyword>
<dbReference type="InterPro" id="IPR020751">
    <property type="entry name" value="aa-tRNA-synth_I_codon-bd_sub2"/>
</dbReference>
<dbReference type="Proteomes" id="UP000176241">
    <property type="component" value="Unassembled WGS sequence"/>
</dbReference>
<dbReference type="Pfam" id="PF19269">
    <property type="entry name" value="Anticodon_2"/>
    <property type="match status" value="1"/>
</dbReference>
<evidence type="ECO:0000256" key="4">
    <source>
        <dbReference type="ARBA" id="ARBA00022840"/>
    </source>
</evidence>
<dbReference type="GO" id="GO:0008270">
    <property type="term" value="F:zinc ion binding"/>
    <property type="evidence" value="ECO:0007669"/>
    <property type="project" value="InterPro"/>
</dbReference>
<dbReference type="EMBL" id="MHIC01000044">
    <property type="protein sequence ID" value="OGY43610.1"/>
    <property type="molecule type" value="Genomic_DNA"/>
</dbReference>
<dbReference type="InterPro" id="IPR049940">
    <property type="entry name" value="GluQ/Sye"/>
</dbReference>
<dbReference type="PANTHER" id="PTHR43311:SF2">
    <property type="entry name" value="GLUTAMATE--TRNA LIGASE, MITOCHONDRIAL-RELATED"/>
    <property type="match status" value="1"/>
</dbReference>
<comment type="subcellular location">
    <subcellularLocation>
        <location evidence="7">Cytoplasm</location>
    </subcellularLocation>
</comment>
<organism evidence="10 11">
    <name type="scientific">Candidatus Buchananbacteria bacterium RIFCSPHIGHO2_01_FULL_39_8</name>
    <dbReference type="NCBI Taxonomy" id="1797533"/>
    <lineage>
        <taxon>Bacteria</taxon>
        <taxon>Candidatus Buchananiibacteriota</taxon>
    </lineage>
</organism>
<evidence type="ECO:0000256" key="7">
    <source>
        <dbReference type="HAMAP-Rule" id="MF_00022"/>
    </source>
</evidence>
<reference evidence="10 11" key="1">
    <citation type="journal article" date="2016" name="Nat. Commun.">
        <title>Thousands of microbial genomes shed light on interconnected biogeochemical processes in an aquifer system.</title>
        <authorList>
            <person name="Anantharaman K."/>
            <person name="Brown C.T."/>
            <person name="Hug L.A."/>
            <person name="Sharon I."/>
            <person name="Castelle C.J."/>
            <person name="Probst A.J."/>
            <person name="Thomas B.C."/>
            <person name="Singh A."/>
            <person name="Wilkins M.J."/>
            <person name="Karaoz U."/>
            <person name="Brodie E.L."/>
            <person name="Williams K.H."/>
            <person name="Hubbard S.S."/>
            <person name="Banfield J.F."/>
        </authorList>
    </citation>
    <scope>NUCLEOTIDE SEQUENCE [LARGE SCALE GENOMIC DNA]</scope>
</reference>